<dbReference type="AlphaFoldDB" id="A0A853IHV4"/>
<dbReference type="EMBL" id="JACCKB010000109">
    <property type="protein sequence ID" value="NYZ69614.1"/>
    <property type="molecule type" value="Genomic_DNA"/>
</dbReference>
<reference evidence="1 2" key="1">
    <citation type="submission" date="2020-07" db="EMBL/GenBank/DDBJ databases">
        <title>Endozoicomonas sp. nov., isolated from sediment.</title>
        <authorList>
            <person name="Gu T."/>
        </authorList>
    </citation>
    <scope>NUCLEOTIDE SEQUENCE [LARGE SCALE GENOMIC DNA]</scope>
    <source>
        <strain evidence="1 2">SM1973</strain>
    </source>
</reference>
<accession>A0A853IHV4</accession>
<proteinExistence type="predicted"/>
<name>A0A853IHV4_9GAMM</name>
<dbReference type="Proteomes" id="UP000569732">
    <property type="component" value="Unassembled WGS sequence"/>
</dbReference>
<sequence length="53" mass="5873">VVEMDNGQLHAVSLTDQQQEELQQALTDIMGDQPLRIHPVPFSTAKDMAPTLN</sequence>
<evidence type="ECO:0000313" key="1">
    <source>
        <dbReference type="EMBL" id="NYZ69614.1"/>
    </source>
</evidence>
<gene>
    <name evidence="1" type="ORF">H0A36_26725</name>
</gene>
<comment type="caution">
    <text evidence="1">The sequence shown here is derived from an EMBL/GenBank/DDBJ whole genome shotgun (WGS) entry which is preliminary data.</text>
</comment>
<organism evidence="1 2">
    <name type="scientific">Spartinivicinus marinus</name>
    <dbReference type="NCBI Taxonomy" id="2994442"/>
    <lineage>
        <taxon>Bacteria</taxon>
        <taxon>Pseudomonadati</taxon>
        <taxon>Pseudomonadota</taxon>
        <taxon>Gammaproteobacteria</taxon>
        <taxon>Oceanospirillales</taxon>
        <taxon>Zooshikellaceae</taxon>
        <taxon>Spartinivicinus</taxon>
    </lineage>
</organism>
<evidence type="ECO:0000313" key="2">
    <source>
        <dbReference type="Proteomes" id="UP000569732"/>
    </source>
</evidence>
<protein>
    <submittedName>
        <fullName evidence="1">Uncharacterized protein</fullName>
    </submittedName>
</protein>
<feature type="non-terminal residue" evidence="1">
    <location>
        <position position="1"/>
    </location>
</feature>
<keyword evidence="2" id="KW-1185">Reference proteome</keyword>